<accession>A0A9W4XBU1</accession>
<dbReference type="AlphaFoldDB" id="A0A9W4XBU1"/>
<evidence type="ECO:0000256" key="2">
    <source>
        <dbReference type="ARBA" id="ARBA00022723"/>
    </source>
</evidence>
<keyword evidence="14" id="KW-1185">Reference proteome</keyword>
<evidence type="ECO:0000256" key="10">
    <source>
        <dbReference type="ARBA" id="ARBA00040434"/>
    </source>
</evidence>
<dbReference type="PROSITE" id="PS50157">
    <property type="entry name" value="ZINC_FINGER_C2H2_2"/>
    <property type="match status" value="7"/>
</dbReference>
<gene>
    <name evidence="13" type="ORF">CANVERA_P1015</name>
</gene>
<dbReference type="GO" id="GO:0000981">
    <property type="term" value="F:DNA-binding transcription factor activity, RNA polymerase II-specific"/>
    <property type="evidence" value="ECO:0007669"/>
    <property type="project" value="TreeGrafter"/>
</dbReference>
<keyword evidence="8" id="KW-0804">Transcription</keyword>
<evidence type="ECO:0000256" key="1">
    <source>
        <dbReference type="ARBA" id="ARBA00004123"/>
    </source>
</evidence>
<evidence type="ECO:0000259" key="12">
    <source>
        <dbReference type="PROSITE" id="PS50157"/>
    </source>
</evidence>
<evidence type="ECO:0000256" key="9">
    <source>
        <dbReference type="ARBA" id="ARBA00023242"/>
    </source>
</evidence>
<feature type="domain" description="C2H2-type" evidence="12">
    <location>
        <begin position="136"/>
        <end position="164"/>
    </location>
</feature>
<keyword evidence="9" id="KW-0539">Nucleus</keyword>
<dbReference type="GO" id="GO:0008270">
    <property type="term" value="F:zinc ion binding"/>
    <property type="evidence" value="ECO:0007669"/>
    <property type="project" value="UniProtKB-KW"/>
</dbReference>
<proteinExistence type="predicted"/>
<feature type="domain" description="C2H2-type" evidence="12">
    <location>
        <begin position="81"/>
        <end position="108"/>
    </location>
</feature>
<dbReference type="OrthoDB" id="4748970at2759"/>
<evidence type="ECO:0000256" key="5">
    <source>
        <dbReference type="ARBA" id="ARBA00022833"/>
    </source>
</evidence>
<dbReference type="Gene3D" id="3.30.160.60">
    <property type="entry name" value="Classic Zinc Finger"/>
    <property type="match status" value="6"/>
</dbReference>
<evidence type="ECO:0000256" key="8">
    <source>
        <dbReference type="ARBA" id="ARBA00023163"/>
    </source>
</evidence>
<dbReference type="PANTHER" id="PTHR23235">
    <property type="entry name" value="KRUEPPEL-LIKE TRANSCRIPTION FACTOR"/>
    <property type="match status" value="1"/>
</dbReference>
<feature type="domain" description="C2H2-type" evidence="12">
    <location>
        <begin position="107"/>
        <end position="137"/>
    </location>
</feature>
<dbReference type="InterPro" id="IPR013087">
    <property type="entry name" value="Znf_C2H2_type"/>
</dbReference>
<dbReference type="PROSITE" id="PS00028">
    <property type="entry name" value="ZINC_FINGER_C2H2_1"/>
    <property type="match status" value="8"/>
</dbReference>
<evidence type="ECO:0000256" key="7">
    <source>
        <dbReference type="ARBA" id="ARBA00023125"/>
    </source>
</evidence>
<evidence type="ECO:0000256" key="4">
    <source>
        <dbReference type="ARBA" id="ARBA00022771"/>
    </source>
</evidence>
<sequence>MTSDTSSISSKSSIRPKRYKCTEPGCDKAYNRPSLLEQHLRSHTNERPFKCTWQDCQSSFLRKSHLDTHLISHNDNENKPFHCSVCGKGVNTAQHLKRHEITHTKSFKCTSENCTESFYKHQSLRHHILSTHKKSLTCLKCNKSFTRPSKLEHHNLKFHQDSPQYQCDYSGCFKNFKTWSALQFHIKQDHPKVKCPICNKGCVGKKGLKSHMLVHQKSEENEVAKLWQCNYCDDGKFSKKNELINHYNLYHDRNVPEELLKPSEVEKLDNLLNGGYPELTADELAKKKQGSDDEEDEIRSDVRSDYHTAQKSLNSLNTSMLDDKFDIIKVIQSSTEIKIPCPKSNCNRQFSRNHDLQRHLKWHDENLQKIESFLNDLQEEPPLKKQKV</sequence>
<evidence type="ECO:0000256" key="3">
    <source>
        <dbReference type="ARBA" id="ARBA00022737"/>
    </source>
</evidence>
<keyword evidence="5" id="KW-0862">Zinc</keyword>
<feature type="domain" description="C2H2-type" evidence="12">
    <location>
        <begin position="49"/>
        <end position="78"/>
    </location>
</feature>
<feature type="domain" description="C2H2-type" evidence="12">
    <location>
        <begin position="19"/>
        <end position="48"/>
    </location>
</feature>
<name>A0A9W4XBU1_9ASCO</name>
<dbReference type="Pfam" id="PF00096">
    <property type="entry name" value="zf-C2H2"/>
    <property type="match status" value="5"/>
</dbReference>
<organism evidence="13 14">
    <name type="scientific">Candida verbasci</name>
    <dbReference type="NCBI Taxonomy" id="1227364"/>
    <lineage>
        <taxon>Eukaryota</taxon>
        <taxon>Fungi</taxon>
        <taxon>Dikarya</taxon>
        <taxon>Ascomycota</taxon>
        <taxon>Saccharomycotina</taxon>
        <taxon>Pichiomycetes</taxon>
        <taxon>Debaryomycetaceae</taxon>
        <taxon>Candida/Lodderomyces clade</taxon>
        <taxon>Candida</taxon>
    </lineage>
</organism>
<evidence type="ECO:0000313" key="14">
    <source>
        <dbReference type="Proteomes" id="UP001152885"/>
    </source>
</evidence>
<keyword evidence="7" id="KW-0238">DNA-binding</keyword>
<keyword evidence="6" id="KW-0805">Transcription regulation</keyword>
<dbReference type="Proteomes" id="UP001152885">
    <property type="component" value="Unassembled WGS sequence"/>
</dbReference>
<evidence type="ECO:0000313" key="13">
    <source>
        <dbReference type="EMBL" id="CAI5756498.1"/>
    </source>
</evidence>
<comment type="subcellular location">
    <subcellularLocation>
        <location evidence="1">Nucleus</location>
    </subcellularLocation>
</comment>
<dbReference type="InterPro" id="IPR036236">
    <property type="entry name" value="Znf_C2H2_sf"/>
</dbReference>
<dbReference type="FunFam" id="3.30.160.60:FF:002391">
    <property type="entry name" value="Transcription factor IIIA"/>
    <property type="match status" value="1"/>
</dbReference>
<feature type="domain" description="C2H2-type" evidence="12">
    <location>
        <begin position="339"/>
        <end position="368"/>
    </location>
</feature>
<protein>
    <recommendedName>
        <fullName evidence="10">Transcription factor IIIA</fullName>
    </recommendedName>
</protein>
<dbReference type="SUPFAM" id="SSF57667">
    <property type="entry name" value="beta-beta-alpha zinc fingers"/>
    <property type="match status" value="3"/>
</dbReference>
<keyword evidence="3" id="KW-0677">Repeat</keyword>
<keyword evidence="4 11" id="KW-0863">Zinc-finger</keyword>
<dbReference type="GO" id="GO:0000978">
    <property type="term" value="F:RNA polymerase II cis-regulatory region sequence-specific DNA binding"/>
    <property type="evidence" value="ECO:0007669"/>
    <property type="project" value="TreeGrafter"/>
</dbReference>
<keyword evidence="2" id="KW-0479">Metal-binding</keyword>
<dbReference type="SMART" id="SM00355">
    <property type="entry name" value="ZnF_C2H2"/>
    <property type="match status" value="9"/>
</dbReference>
<reference evidence="13" key="1">
    <citation type="submission" date="2022-12" db="EMBL/GenBank/DDBJ databases">
        <authorList>
            <person name="Brejova B."/>
        </authorList>
    </citation>
    <scope>NUCLEOTIDE SEQUENCE</scope>
</reference>
<comment type="caution">
    <text evidence="13">The sequence shown here is derived from an EMBL/GenBank/DDBJ whole genome shotgun (WGS) entry which is preliminary data.</text>
</comment>
<dbReference type="PANTHER" id="PTHR23235:SF120">
    <property type="entry name" value="KRUPPEL-LIKE FACTOR 15"/>
    <property type="match status" value="1"/>
</dbReference>
<dbReference type="EMBL" id="CANTUO010000001">
    <property type="protein sequence ID" value="CAI5756498.1"/>
    <property type="molecule type" value="Genomic_DNA"/>
</dbReference>
<dbReference type="GO" id="GO:0005634">
    <property type="term" value="C:nucleus"/>
    <property type="evidence" value="ECO:0007669"/>
    <property type="project" value="UniProtKB-SubCell"/>
</dbReference>
<evidence type="ECO:0000256" key="11">
    <source>
        <dbReference type="PROSITE-ProRule" id="PRU00042"/>
    </source>
</evidence>
<evidence type="ECO:0000256" key="6">
    <source>
        <dbReference type="ARBA" id="ARBA00023015"/>
    </source>
</evidence>
<feature type="domain" description="C2H2-type" evidence="12">
    <location>
        <begin position="165"/>
        <end position="195"/>
    </location>
</feature>